<dbReference type="HAMAP" id="MF_00416">
    <property type="entry name" value="FlgI"/>
    <property type="match status" value="1"/>
</dbReference>
<dbReference type="GO" id="GO:0030288">
    <property type="term" value="C:outer membrane-bounded periplasmic space"/>
    <property type="evidence" value="ECO:0007669"/>
    <property type="project" value="InterPro"/>
</dbReference>
<keyword evidence="7" id="KW-0969">Cilium</keyword>
<comment type="subcellular location">
    <subcellularLocation>
        <location evidence="2 6">Bacterial flagellum basal body</location>
    </subcellularLocation>
</comment>
<evidence type="ECO:0000256" key="4">
    <source>
        <dbReference type="ARBA" id="ARBA00022729"/>
    </source>
</evidence>
<dbReference type="EMBL" id="ADAQ01000008">
    <property type="protein sequence ID" value="EEY73813.1"/>
    <property type="molecule type" value="Genomic_DNA"/>
</dbReference>
<dbReference type="PANTHER" id="PTHR30381:SF0">
    <property type="entry name" value="FLAGELLAR P-RING PROTEIN"/>
    <property type="match status" value="1"/>
</dbReference>
<dbReference type="GO" id="GO:0071973">
    <property type="term" value="P:bacterial-type flagellum-dependent cell motility"/>
    <property type="evidence" value="ECO:0007669"/>
    <property type="project" value="InterPro"/>
</dbReference>
<accession>D0I435</accession>
<comment type="caution">
    <text evidence="7">The sequence shown here is derived from an EMBL/GenBank/DDBJ whole genome shotgun (WGS) entry which is preliminary data.</text>
</comment>
<dbReference type="GO" id="GO:0009428">
    <property type="term" value="C:bacterial-type flagellum basal body, distal rod, P ring"/>
    <property type="evidence" value="ECO:0007669"/>
    <property type="project" value="InterPro"/>
</dbReference>
<proteinExistence type="inferred from homology"/>
<keyword evidence="7" id="KW-0966">Cell projection</keyword>
<evidence type="ECO:0000256" key="2">
    <source>
        <dbReference type="ARBA" id="ARBA00004117"/>
    </source>
</evidence>
<protein>
    <recommendedName>
        <fullName evidence="6">Flagellar P-ring protein</fullName>
    </recommendedName>
    <alternativeName>
        <fullName evidence="6">Basal body P-ring protein</fullName>
    </alternativeName>
</protein>
<dbReference type="eggNOG" id="COG1706">
    <property type="taxonomic scope" value="Bacteria"/>
</dbReference>
<evidence type="ECO:0000313" key="7">
    <source>
        <dbReference type="EMBL" id="EEY73813.1"/>
    </source>
</evidence>
<name>D0I435_GRIHO</name>
<evidence type="ECO:0000256" key="5">
    <source>
        <dbReference type="ARBA" id="ARBA00023143"/>
    </source>
</evidence>
<keyword evidence="5 6" id="KW-0975">Bacterial flagellum</keyword>
<organism evidence="7 8">
    <name type="scientific">Grimontia hollisae CIP 101886</name>
    <dbReference type="NCBI Taxonomy" id="675812"/>
    <lineage>
        <taxon>Bacteria</taxon>
        <taxon>Pseudomonadati</taxon>
        <taxon>Pseudomonadota</taxon>
        <taxon>Gammaproteobacteria</taxon>
        <taxon>Vibrionales</taxon>
        <taxon>Vibrionaceae</taxon>
        <taxon>Grimontia</taxon>
    </lineage>
</organism>
<keyword evidence="4" id="KW-0732">Signal</keyword>
<comment type="subunit">
    <text evidence="6">The basal body constitutes a major portion of the flagellar organelle and consists of four rings (L,P,S, and M) mounted on a central rod.</text>
</comment>
<evidence type="ECO:0000256" key="1">
    <source>
        <dbReference type="ARBA" id="ARBA00002591"/>
    </source>
</evidence>
<dbReference type="GO" id="GO:0005198">
    <property type="term" value="F:structural molecule activity"/>
    <property type="evidence" value="ECO:0007669"/>
    <property type="project" value="InterPro"/>
</dbReference>
<comment type="function">
    <text evidence="1 6">Assembles around the rod to form the L-ring and probably protects the motor/basal body from shearing forces during rotation.</text>
</comment>
<evidence type="ECO:0000256" key="3">
    <source>
        <dbReference type="ARBA" id="ARBA00008994"/>
    </source>
</evidence>
<dbReference type="Proteomes" id="UP000003604">
    <property type="component" value="Unassembled WGS sequence"/>
</dbReference>
<comment type="similarity">
    <text evidence="3 6">Belongs to the FlgI family.</text>
</comment>
<keyword evidence="7" id="KW-0282">Flagellum</keyword>
<dbReference type="NCBIfam" id="NF003676">
    <property type="entry name" value="PRK05303.1"/>
    <property type="match status" value="1"/>
</dbReference>
<reference evidence="7 8" key="1">
    <citation type="submission" date="2009-10" db="EMBL/GenBank/DDBJ databases">
        <authorList>
            <consortium name="Los Alamos National Laboratory (LANL)"/>
            <consortium name="National Microbial Pathogen Data Resource (NMPDR)"/>
            <person name="Saunders E.H."/>
            <person name="Munk A.C."/>
            <person name="Tapia R."/>
            <person name="Green L."/>
            <person name="Rogers Y."/>
            <person name="Detter J.C."/>
            <person name="Bruce D."/>
            <person name="Brettin T.S."/>
            <person name="Colwell R.R."/>
            <person name="Huq A."/>
            <person name="Grim C.J."/>
            <person name="Hasan N.A."/>
            <person name="Bartels D."/>
            <person name="Vonstein V."/>
        </authorList>
    </citation>
    <scope>NUCLEOTIDE SEQUENCE [LARGE SCALE GENOMIC DNA]</scope>
    <source>
        <strain evidence="7 8">CIP 101886</strain>
    </source>
</reference>
<dbReference type="InterPro" id="IPR001782">
    <property type="entry name" value="Flag_FlgI"/>
</dbReference>
<evidence type="ECO:0000256" key="6">
    <source>
        <dbReference type="HAMAP-Rule" id="MF_00416"/>
    </source>
</evidence>
<dbReference type="PRINTS" id="PR01010">
    <property type="entry name" value="FLGPRINGFLGI"/>
</dbReference>
<evidence type="ECO:0000313" key="8">
    <source>
        <dbReference type="Proteomes" id="UP000003604"/>
    </source>
</evidence>
<dbReference type="Pfam" id="PF02119">
    <property type="entry name" value="FlgI"/>
    <property type="match status" value="1"/>
</dbReference>
<dbReference type="AlphaFoldDB" id="D0I435"/>
<keyword evidence="8" id="KW-1185">Reference proteome</keyword>
<dbReference type="PANTHER" id="PTHR30381">
    <property type="entry name" value="FLAGELLAR P-RING PERIPLASMIC PROTEIN FLGI"/>
    <property type="match status" value="1"/>
</dbReference>
<gene>
    <name evidence="6" type="primary">flgI</name>
    <name evidence="7" type="ORF">VHA_000500</name>
</gene>
<sequence>MMRQTVHNAFTRSLGTGALILLTLFSVLIPTQAMARPLLSIADVKGIRENQLVGYGLVVGLSGTGDKNQTKFTQQSVKNMLSQFGVQLPANADPKLKNVAAVAVSATLPAMAGKGQALDVTVSSLGDAKSLRGGTLLLTPLKGADGQIYAMAQGNLVVGGIQAQGSSGSGVTVNIPTAGLIPNGAIIEREVPTSFTTEEEVVLNLKKPNFSTARNVEKAINKVFGPDVAVAESHARIRVRAPMDTSQRVTFLSMLEELDVEETTRKDRVVFNARTGTVVVGQDVHIHTAAVSHGNLTVSVMENLNVSQPNAFGQGNTAITPDSTVSVDEEKGKVFIWPESEEGTSLQTLVDAVNSLGASPNDLMAILIALDEAGALDGELVIL</sequence>